<gene>
    <name evidence="1" type="ORF">NCTC11694_01934</name>
</gene>
<dbReference type="AlphaFoldDB" id="A0A7H4LX95"/>
<comment type="caution">
    <text evidence="1">The sequence shown here is derived from an EMBL/GenBank/DDBJ whole genome shotgun (WGS) entry which is preliminary data.</text>
</comment>
<sequence>MPDAPQPGRQPGGGADQLFAAGVMADAQQNGVAGMPDFFLALTVAPGAHLLIDPIGGTAQRQLAQGDEVALAKEVLDGPLGLAADIDFSLIEPLTQIVGGRSTSTTSSAASKNGSGTVSRTCTPVMPLTTSFRLSRCWTLTVVNTSMPASSSSSTSCQRLG</sequence>
<protein>
    <submittedName>
        <fullName evidence="1">Uncharacterized protein</fullName>
    </submittedName>
</protein>
<evidence type="ECO:0000313" key="1">
    <source>
        <dbReference type="EMBL" id="STR40771.1"/>
    </source>
</evidence>
<organism evidence="1 2">
    <name type="scientific">Klebsiella michiganensis</name>
    <dbReference type="NCBI Taxonomy" id="1134687"/>
    <lineage>
        <taxon>Bacteria</taxon>
        <taxon>Pseudomonadati</taxon>
        <taxon>Pseudomonadota</taxon>
        <taxon>Gammaproteobacteria</taxon>
        <taxon>Enterobacterales</taxon>
        <taxon>Enterobacteriaceae</taxon>
        <taxon>Klebsiella/Raoultella group</taxon>
        <taxon>Klebsiella</taxon>
    </lineage>
</organism>
<name>A0A7H4LX95_9ENTR</name>
<proteinExistence type="predicted"/>
<evidence type="ECO:0000313" key="2">
    <source>
        <dbReference type="Proteomes" id="UP000255050"/>
    </source>
</evidence>
<reference evidence="1 2" key="1">
    <citation type="submission" date="2018-06" db="EMBL/GenBank/DDBJ databases">
        <authorList>
            <consortium name="Pathogen Informatics"/>
            <person name="Doyle S."/>
        </authorList>
    </citation>
    <scope>NUCLEOTIDE SEQUENCE [LARGE SCALE GENOMIC DNA]</scope>
    <source>
        <strain evidence="1 2">NCTC11694</strain>
    </source>
</reference>
<accession>A0A7H4LX95</accession>
<dbReference type="Proteomes" id="UP000255050">
    <property type="component" value="Unassembled WGS sequence"/>
</dbReference>
<dbReference type="EMBL" id="UGJR01000002">
    <property type="protein sequence ID" value="STR40771.1"/>
    <property type="molecule type" value="Genomic_DNA"/>
</dbReference>